<dbReference type="HOGENOM" id="CLU_1116376_0_0_1"/>
<sequence>MEQLNSSNAQRGPSSLALLPLSKFLQYGTNSRWLLPAGPNVTRRHKYSNSNFNRSARDHLQYPMLQPLMLTHHRAQELPIHDLDACWLISCSFFVAHPLNVLVPVHNQHSIIYKAKRRPNPRLRRHHNRLNLPPPPHARHLLLLMPKLPCPVQQTCSPAPCHCGPVSFFFSAVHPSHMQTDTSTASLARSSQFGIWYFVIVVIVNVQCVYLILQLPQYRARFNAVVKPPFFPSSRYKHVWLQIMMLHSP</sequence>
<name>A0A0D0ANP4_9AGAM</name>
<organism evidence="2 3">
    <name type="scientific">Suillus luteus UH-Slu-Lm8-n1</name>
    <dbReference type="NCBI Taxonomy" id="930992"/>
    <lineage>
        <taxon>Eukaryota</taxon>
        <taxon>Fungi</taxon>
        <taxon>Dikarya</taxon>
        <taxon>Basidiomycota</taxon>
        <taxon>Agaricomycotina</taxon>
        <taxon>Agaricomycetes</taxon>
        <taxon>Agaricomycetidae</taxon>
        <taxon>Boletales</taxon>
        <taxon>Suillineae</taxon>
        <taxon>Suillaceae</taxon>
        <taxon>Suillus</taxon>
    </lineage>
</organism>
<dbReference type="EMBL" id="KN835212">
    <property type="protein sequence ID" value="KIK43436.1"/>
    <property type="molecule type" value="Genomic_DNA"/>
</dbReference>
<proteinExistence type="predicted"/>
<feature type="transmembrane region" description="Helical" evidence="1">
    <location>
        <begin position="193"/>
        <end position="213"/>
    </location>
</feature>
<keyword evidence="3" id="KW-1185">Reference proteome</keyword>
<dbReference type="OrthoDB" id="2693198at2759"/>
<dbReference type="AlphaFoldDB" id="A0A0D0ANP4"/>
<protein>
    <submittedName>
        <fullName evidence="2">Uncharacterized protein</fullName>
    </submittedName>
</protein>
<keyword evidence="1" id="KW-0812">Transmembrane</keyword>
<reference evidence="3" key="2">
    <citation type="submission" date="2015-01" db="EMBL/GenBank/DDBJ databases">
        <title>Evolutionary Origins and Diversification of the Mycorrhizal Mutualists.</title>
        <authorList>
            <consortium name="DOE Joint Genome Institute"/>
            <consortium name="Mycorrhizal Genomics Consortium"/>
            <person name="Kohler A."/>
            <person name="Kuo A."/>
            <person name="Nagy L.G."/>
            <person name="Floudas D."/>
            <person name="Copeland A."/>
            <person name="Barry K.W."/>
            <person name="Cichocki N."/>
            <person name="Veneault-Fourrey C."/>
            <person name="LaButti K."/>
            <person name="Lindquist E.A."/>
            <person name="Lipzen A."/>
            <person name="Lundell T."/>
            <person name="Morin E."/>
            <person name="Murat C."/>
            <person name="Riley R."/>
            <person name="Ohm R."/>
            <person name="Sun H."/>
            <person name="Tunlid A."/>
            <person name="Henrissat B."/>
            <person name="Grigoriev I.V."/>
            <person name="Hibbett D.S."/>
            <person name="Martin F."/>
        </authorList>
    </citation>
    <scope>NUCLEOTIDE SEQUENCE [LARGE SCALE GENOMIC DNA]</scope>
    <source>
        <strain evidence="3">UH-Slu-Lm8-n1</strain>
    </source>
</reference>
<accession>A0A0D0ANP4</accession>
<dbReference type="InParanoid" id="A0A0D0ANP4"/>
<evidence type="ECO:0000313" key="2">
    <source>
        <dbReference type="EMBL" id="KIK43436.1"/>
    </source>
</evidence>
<gene>
    <name evidence="2" type="ORF">CY34DRAFT_709408</name>
</gene>
<keyword evidence="1" id="KW-1133">Transmembrane helix</keyword>
<evidence type="ECO:0000313" key="3">
    <source>
        <dbReference type="Proteomes" id="UP000054485"/>
    </source>
</evidence>
<keyword evidence="1" id="KW-0472">Membrane</keyword>
<dbReference type="Proteomes" id="UP000054485">
    <property type="component" value="Unassembled WGS sequence"/>
</dbReference>
<evidence type="ECO:0000256" key="1">
    <source>
        <dbReference type="SAM" id="Phobius"/>
    </source>
</evidence>
<reference evidence="2 3" key="1">
    <citation type="submission" date="2014-04" db="EMBL/GenBank/DDBJ databases">
        <authorList>
            <consortium name="DOE Joint Genome Institute"/>
            <person name="Kuo A."/>
            <person name="Ruytinx J."/>
            <person name="Rineau F."/>
            <person name="Colpaert J."/>
            <person name="Kohler A."/>
            <person name="Nagy L.G."/>
            <person name="Floudas D."/>
            <person name="Copeland A."/>
            <person name="Barry K.W."/>
            <person name="Cichocki N."/>
            <person name="Veneault-Fourrey C."/>
            <person name="LaButti K."/>
            <person name="Lindquist E.A."/>
            <person name="Lipzen A."/>
            <person name="Lundell T."/>
            <person name="Morin E."/>
            <person name="Murat C."/>
            <person name="Sun H."/>
            <person name="Tunlid A."/>
            <person name="Henrissat B."/>
            <person name="Grigoriev I.V."/>
            <person name="Hibbett D.S."/>
            <person name="Martin F."/>
            <person name="Nordberg H.P."/>
            <person name="Cantor M.N."/>
            <person name="Hua S.X."/>
        </authorList>
    </citation>
    <scope>NUCLEOTIDE SEQUENCE [LARGE SCALE GENOMIC DNA]</scope>
    <source>
        <strain evidence="2 3">UH-Slu-Lm8-n1</strain>
    </source>
</reference>